<dbReference type="InterPro" id="IPR015931">
    <property type="entry name" value="Acnase/IPM_dHydase_lsu_aba_1/3"/>
</dbReference>
<dbReference type="STRING" id="42251.A0A2T6ZPA2"/>
<comment type="caution">
    <text evidence="2">The sequence shown here is derived from an EMBL/GenBank/DDBJ whole genome shotgun (WGS) entry which is preliminary data.</text>
</comment>
<dbReference type="PANTHER" id="PTHR43822">
    <property type="entry name" value="HOMOACONITASE, MITOCHONDRIAL-RELATED"/>
    <property type="match status" value="1"/>
</dbReference>
<protein>
    <submittedName>
        <fullName evidence="2">Uncharacterized protein</fullName>
    </submittedName>
</protein>
<evidence type="ECO:0000256" key="1">
    <source>
        <dbReference type="ARBA" id="ARBA00023004"/>
    </source>
</evidence>
<dbReference type="Gene3D" id="3.30.499.10">
    <property type="entry name" value="Aconitase, domain 3"/>
    <property type="match status" value="1"/>
</dbReference>
<evidence type="ECO:0000313" key="2">
    <source>
        <dbReference type="EMBL" id="PUU77254.1"/>
    </source>
</evidence>
<dbReference type="InterPro" id="IPR050067">
    <property type="entry name" value="IPM_dehydratase_rel_enz"/>
</dbReference>
<dbReference type="EMBL" id="NESQ01000157">
    <property type="protein sequence ID" value="PUU77254.1"/>
    <property type="molecule type" value="Genomic_DNA"/>
</dbReference>
<dbReference type="PANTHER" id="PTHR43822:SF2">
    <property type="entry name" value="HOMOACONITASE, MITOCHONDRIAL"/>
    <property type="match status" value="1"/>
</dbReference>
<dbReference type="InterPro" id="IPR015932">
    <property type="entry name" value="Aconitase_dom2"/>
</dbReference>
<gene>
    <name evidence="2" type="ORF">B9Z19DRAFT_1128514</name>
</gene>
<reference evidence="2 3" key="1">
    <citation type="submission" date="2017-04" db="EMBL/GenBank/DDBJ databases">
        <title>Draft genome sequence of Tuber borchii Vittad., a whitish edible truffle.</title>
        <authorList>
            <consortium name="DOE Joint Genome Institute"/>
            <person name="Murat C."/>
            <person name="Kuo A."/>
            <person name="Barry K.W."/>
            <person name="Clum A."/>
            <person name="Dockter R.B."/>
            <person name="Fauchery L."/>
            <person name="Iotti M."/>
            <person name="Kohler A."/>
            <person name="Labutti K."/>
            <person name="Lindquist E.A."/>
            <person name="Lipzen A."/>
            <person name="Ohm R.A."/>
            <person name="Wang M."/>
            <person name="Grigoriev I.V."/>
            <person name="Zambonelli A."/>
            <person name="Martin F.M."/>
        </authorList>
    </citation>
    <scope>NUCLEOTIDE SEQUENCE [LARGE SCALE GENOMIC DNA]</scope>
    <source>
        <strain evidence="2 3">Tbo3840</strain>
    </source>
</reference>
<organism evidence="2 3">
    <name type="scientific">Tuber borchii</name>
    <name type="common">White truffle</name>
    <dbReference type="NCBI Taxonomy" id="42251"/>
    <lineage>
        <taxon>Eukaryota</taxon>
        <taxon>Fungi</taxon>
        <taxon>Dikarya</taxon>
        <taxon>Ascomycota</taxon>
        <taxon>Pezizomycotina</taxon>
        <taxon>Pezizomycetes</taxon>
        <taxon>Pezizales</taxon>
        <taxon>Tuberaceae</taxon>
        <taxon>Tuber</taxon>
    </lineage>
</organism>
<keyword evidence="1" id="KW-0408">Iron</keyword>
<keyword evidence="3" id="KW-1185">Reference proteome</keyword>
<accession>A0A2T6ZPA2</accession>
<evidence type="ECO:0000313" key="3">
    <source>
        <dbReference type="Proteomes" id="UP000244722"/>
    </source>
</evidence>
<dbReference type="Gene3D" id="3.40.1060.10">
    <property type="entry name" value="Aconitase, Domain 2"/>
    <property type="match status" value="1"/>
</dbReference>
<dbReference type="InterPro" id="IPR036008">
    <property type="entry name" value="Aconitase_4Fe-4S_dom"/>
</dbReference>
<dbReference type="AlphaFoldDB" id="A0A2T6ZPA2"/>
<proteinExistence type="predicted"/>
<dbReference type="Proteomes" id="UP000244722">
    <property type="component" value="Unassembled WGS sequence"/>
</dbReference>
<name>A0A2T6ZPA2_TUBBO</name>
<dbReference type="SUPFAM" id="SSF53732">
    <property type="entry name" value="Aconitase iron-sulfur domain"/>
    <property type="match status" value="1"/>
</dbReference>
<sequence>MQRYAVGLLIRKSVRSGDYVSIKPHHCMTHDNSWPAARNLFYIGAPRIHDNRQVAMTPGHDLQNGGETSLGKYQNIKELAKDRGYWEGCNCVSLSLCGLFNNDEVLNHAIEFGSEQTLEWLKIDDSLTIANMTT</sequence>
<dbReference type="OrthoDB" id="10262323at2759"/>